<organism evidence="2 3">
    <name type="scientific">Dryococelus australis</name>
    <dbReference type="NCBI Taxonomy" id="614101"/>
    <lineage>
        <taxon>Eukaryota</taxon>
        <taxon>Metazoa</taxon>
        <taxon>Ecdysozoa</taxon>
        <taxon>Arthropoda</taxon>
        <taxon>Hexapoda</taxon>
        <taxon>Insecta</taxon>
        <taxon>Pterygota</taxon>
        <taxon>Neoptera</taxon>
        <taxon>Polyneoptera</taxon>
        <taxon>Phasmatodea</taxon>
        <taxon>Verophasmatodea</taxon>
        <taxon>Anareolatae</taxon>
        <taxon>Phasmatidae</taxon>
        <taxon>Eurycanthinae</taxon>
        <taxon>Dryococelus</taxon>
    </lineage>
</organism>
<evidence type="ECO:0000313" key="3">
    <source>
        <dbReference type="Proteomes" id="UP001159363"/>
    </source>
</evidence>
<evidence type="ECO:0000256" key="1">
    <source>
        <dbReference type="SAM" id="MobiDB-lite"/>
    </source>
</evidence>
<accession>A0ABQ9H451</accession>
<sequence length="882" mass="97383">MRSYVRVFWNVRDSFISVRVKSRKSHASNHKSSHDNSHRCGRANEWLMVVLKSTFTALINGIAIRWRLFDKTPYGVGSNDCLFNSRVIKRWVWEGGIGDEREREREREIERCCGGETGDPCENPPTNGIVRRDSQLGKSGDPAGDLTQFALVGDEWANRSSTVAPLSGEFTLKLITVVQWPDSRLPLTVFDSGQGRSWSFTCGNSAGRSRWSVGFLGDLPFPPPFHSGAAPYGHLSPFLLALKTSLLRAARISSLAHFTSVGFSHFRFVSGDSVTPVEKSVPEIFGTFLIPIVTAKRRLTQLTGQLPFTRRGQECTERETATNKDTNYEKFCKKVISKIEISAHGPIRGRWCRHGFWVMPVISEGGGGVYEAIFSGKRKVQSCTVQRYGGNTAQLARRSDKALKVRVSVARIAASLPDLGCGFHSTLKAREVCCHWDRTELDSSEIVYETCVKFDLTAACLNCWGPLSRGKGGGAYKSALLQTRATGTTGNTKASLLLGYDCKLTLERAKSQKELGNGNISICDMYTMRWDVIKGTALSKYGLPLKHLARHADERGARKRGLASPIHERRKYLSDRAGISRCAEPKKPPARGPGFQSYFQPTRRERGFACALCARAQQSQNAMPSFSRVQPTVLISCRSTSAGLSGDRFEAKFAASSAFHARGRGFEAQDALAQNKSGLAVLGTRPFVLHKYVYVDALGRRLPPTKTDRAPFPAKRLSNLRMKEPCRAMPLVNRLSQGFPFPSRSFIPPPSPLYTVAGYKGDTATPHQIVVTSSRKALASSSFQYLRKGNHARRHASRQRGIGQPWPAIGAMTTSLSVPIVKTITKKDLVKTAIDNEKPSRQETTNVTETPCKTAVFLCFEHGVRSKQEMACWDVGEAAGDG</sequence>
<gene>
    <name evidence="2" type="ORF">PR048_019680</name>
</gene>
<name>A0ABQ9H451_9NEOP</name>
<keyword evidence="3" id="KW-1185">Reference proteome</keyword>
<reference evidence="2 3" key="1">
    <citation type="submission" date="2023-02" db="EMBL/GenBank/DDBJ databases">
        <title>LHISI_Scaffold_Assembly.</title>
        <authorList>
            <person name="Stuart O.P."/>
            <person name="Cleave R."/>
            <person name="Magrath M.J.L."/>
            <person name="Mikheyev A.S."/>
        </authorList>
    </citation>
    <scope>NUCLEOTIDE SEQUENCE [LARGE SCALE GENOMIC DNA]</scope>
    <source>
        <strain evidence="2">Daus_M_001</strain>
        <tissue evidence="2">Leg muscle</tissue>
    </source>
</reference>
<comment type="caution">
    <text evidence="2">The sequence shown here is derived from an EMBL/GenBank/DDBJ whole genome shotgun (WGS) entry which is preliminary data.</text>
</comment>
<feature type="region of interest" description="Disordered" evidence="1">
    <location>
        <begin position="116"/>
        <end position="138"/>
    </location>
</feature>
<proteinExistence type="predicted"/>
<protein>
    <submittedName>
        <fullName evidence="2">Uncharacterized protein</fullName>
    </submittedName>
</protein>
<dbReference type="EMBL" id="JARBHB010000007">
    <property type="protein sequence ID" value="KAJ8879074.1"/>
    <property type="molecule type" value="Genomic_DNA"/>
</dbReference>
<evidence type="ECO:0000313" key="2">
    <source>
        <dbReference type="EMBL" id="KAJ8879074.1"/>
    </source>
</evidence>
<dbReference type="Proteomes" id="UP001159363">
    <property type="component" value="Chromosome 6"/>
</dbReference>